<evidence type="ECO:0000256" key="10">
    <source>
        <dbReference type="SAM" id="MobiDB-lite"/>
    </source>
</evidence>
<reference evidence="14" key="1">
    <citation type="submission" date="2017-08" db="EMBL/GenBank/DDBJ databases">
        <authorList>
            <person name="Polle J.E."/>
            <person name="Barry K."/>
            <person name="Cushman J."/>
            <person name="Schmutz J."/>
            <person name="Tran D."/>
            <person name="Hathwaick L.T."/>
            <person name="Yim W.C."/>
            <person name="Jenkins J."/>
            <person name="Mckie-Krisberg Z.M."/>
            <person name="Prochnik S."/>
            <person name="Lindquist E."/>
            <person name="Dockter R.B."/>
            <person name="Adam C."/>
            <person name="Molina H."/>
            <person name="Bunkerborg J."/>
            <person name="Jin E."/>
            <person name="Buchheim M."/>
            <person name="Magnuson J."/>
        </authorList>
    </citation>
    <scope>NUCLEOTIDE SEQUENCE</scope>
    <source>
        <strain evidence="14">CCAP 19/18</strain>
    </source>
</reference>
<dbReference type="PANTHER" id="PTHR48083">
    <property type="entry name" value="MEDIUM-CHAIN SPECIFIC ACYL-COA DEHYDROGENASE, MITOCHONDRIAL-RELATED"/>
    <property type="match status" value="1"/>
</dbReference>
<keyword evidence="5" id="KW-0274">FAD</keyword>
<comment type="cofactor">
    <cofactor evidence="1">
        <name>FAD</name>
        <dbReference type="ChEBI" id="CHEBI:57692"/>
    </cofactor>
</comment>
<evidence type="ECO:0000256" key="6">
    <source>
        <dbReference type="ARBA" id="ARBA00022832"/>
    </source>
</evidence>
<dbReference type="Gene3D" id="1.10.540.10">
    <property type="entry name" value="Acyl-CoA dehydrogenase/oxidase, N-terminal domain"/>
    <property type="match status" value="1"/>
</dbReference>
<dbReference type="Pfam" id="PF01636">
    <property type="entry name" value="APH"/>
    <property type="match status" value="1"/>
</dbReference>
<dbReference type="InterPro" id="IPR006091">
    <property type="entry name" value="Acyl-CoA_Oxase/DH_mid-dom"/>
</dbReference>
<comment type="similarity">
    <text evidence="3">Belongs to the acyl-CoA dehydrogenase family.</text>
</comment>
<feature type="region of interest" description="Disordered" evidence="10">
    <location>
        <begin position="367"/>
        <end position="416"/>
    </location>
</feature>
<evidence type="ECO:0000313" key="14">
    <source>
        <dbReference type="EMBL" id="KAF5842763.1"/>
    </source>
</evidence>
<keyword evidence="6" id="KW-0276">Fatty acid metabolism</keyword>
<comment type="caution">
    <text evidence="14">The sequence shown here is derived from an EMBL/GenBank/DDBJ whole genome shotgun (WGS) entry which is preliminary data.</text>
</comment>
<dbReference type="Gene3D" id="3.90.1200.10">
    <property type="match status" value="1"/>
</dbReference>
<feature type="compositionally biased region" description="Polar residues" evidence="10">
    <location>
        <begin position="386"/>
        <end position="407"/>
    </location>
</feature>
<dbReference type="Gene3D" id="2.40.110.10">
    <property type="entry name" value="Butyryl-CoA Dehydrogenase, subunit A, domain 2"/>
    <property type="match status" value="1"/>
</dbReference>
<evidence type="ECO:0000256" key="1">
    <source>
        <dbReference type="ARBA" id="ARBA00001974"/>
    </source>
</evidence>
<dbReference type="InterPro" id="IPR009100">
    <property type="entry name" value="AcylCoA_DH/oxidase_NM_dom_sf"/>
</dbReference>
<evidence type="ECO:0000256" key="2">
    <source>
        <dbReference type="ARBA" id="ARBA00004275"/>
    </source>
</evidence>
<sequence>MQAPTSHGVGLDVGSLQKYLQRQLPTLFTTQLGGTQRQPVGLHVRQFSHGQSNPTFLITVMGTDDKFVLRKKPAGHILASAHAVEREFAVLDALSKHYSGVPVPRPLLLCSDESVIGTPFYLMEFIKGAVYVDPNMPEAAPDTRQDVYRQMVECLAALHNAPVRKLGLQNFGDPQGYCARQLKRWTKQYNASVTEPMPEVLRLVEWLKDHVPPEDLNPERPSICHGDFRLDNLMFAPSAPGRPVLHAVLDWELSTVGNRWKAPFHAKWDRGAWGDAYASRMGVARSQEYVQMYCEAAGCVPPLPTAWSFYMALSLFRLLAILAGVQARAKQGNASSARAATLASDVVLRALAEAALSAAGLQGPSSSISSSNSSNGLQQPRFAPPSRSTSSIAAPQHTAASATQDGQGMQGGSDLVGLPSARSQELRARVLAFVEELILPAEEVLEAHACGADRWTIHPRMEELKAMAKAAGLWNLWLPGPLAATIQHMRDACSDSAERDVLLGAGLNNLEYAHVCEVMGRSVWAPEVFNCSAPDTGNMEVLAKYASREQQQRWLLPLLQGHIRSCFAMTEKAVASSDATNIQSSIRREGDSYVLNGVKWWTSGACDPRCAVAIFMGKTDPAAPMHLQQSMVLVPMSTPGVRFLRPLLVFGYDDAPHGHAEVAFEHVRVPAANIILGEGRGFEIAQGRLGPGRLHHCMRLIGMAERAIATMTQRSLQRHVFGGKLAKQGAFQASLANCCIQLDAARLMVLAAASHLDRSGNKAARGTIAAAKVVAPNAAQQIIDAAIQAHGGAGVSQDTVLARLWTAARTLRIADGPDEVHLTTIAKLEVARASKL</sequence>
<dbReference type="InterPro" id="IPR046373">
    <property type="entry name" value="Acyl-CoA_Oxase/DH_mid-dom_sf"/>
</dbReference>
<dbReference type="InterPro" id="IPR041726">
    <property type="entry name" value="ACAD10_11_N"/>
</dbReference>
<organism evidence="14 15">
    <name type="scientific">Dunaliella salina</name>
    <name type="common">Green alga</name>
    <name type="synonym">Protococcus salinus</name>
    <dbReference type="NCBI Taxonomy" id="3046"/>
    <lineage>
        <taxon>Eukaryota</taxon>
        <taxon>Viridiplantae</taxon>
        <taxon>Chlorophyta</taxon>
        <taxon>core chlorophytes</taxon>
        <taxon>Chlorophyceae</taxon>
        <taxon>CS clade</taxon>
        <taxon>Chlamydomonadales</taxon>
        <taxon>Dunaliellaceae</taxon>
        <taxon>Dunaliella</taxon>
    </lineage>
</organism>
<evidence type="ECO:0000259" key="11">
    <source>
        <dbReference type="Pfam" id="PF00441"/>
    </source>
</evidence>
<feature type="domain" description="Acyl-CoA dehydrogenase/oxidase C-terminal" evidence="11">
    <location>
        <begin position="679"/>
        <end position="827"/>
    </location>
</feature>
<evidence type="ECO:0000313" key="15">
    <source>
        <dbReference type="Proteomes" id="UP000815325"/>
    </source>
</evidence>
<keyword evidence="9" id="KW-0576">Peroxisome</keyword>
<comment type="subcellular location">
    <subcellularLocation>
        <location evidence="2">Peroxisome</location>
    </subcellularLocation>
</comment>
<evidence type="ECO:0000259" key="12">
    <source>
        <dbReference type="Pfam" id="PF01636"/>
    </source>
</evidence>
<keyword evidence="7" id="KW-0560">Oxidoreductase</keyword>
<dbReference type="InterPro" id="IPR002575">
    <property type="entry name" value="Aminoglycoside_PTrfase"/>
</dbReference>
<keyword evidence="8" id="KW-0443">Lipid metabolism</keyword>
<protein>
    <submittedName>
        <fullName evidence="14">Acyl-CoA dehydrogenase</fullName>
    </submittedName>
</protein>
<name>A0ABQ7H7D4_DUNSA</name>
<dbReference type="Pfam" id="PF02770">
    <property type="entry name" value="Acyl-CoA_dh_M"/>
    <property type="match status" value="1"/>
</dbReference>
<dbReference type="InterPro" id="IPR009075">
    <property type="entry name" value="AcylCo_DH/oxidase_C"/>
</dbReference>
<keyword evidence="15" id="KW-1185">Reference proteome</keyword>
<dbReference type="InterPro" id="IPR036250">
    <property type="entry name" value="AcylCo_DH-like_C"/>
</dbReference>
<evidence type="ECO:0000256" key="8">
    <source>
        <dbReference type="ARBA" id="ARBA00023098"/>
    </source>
</evidence>
<accession>A0ABQ7H7D4</accession>
<keyword evidence="4" id="KW-0285">Flavoprotein</keyword>
<dbReference type="PANTHER" id="PTHR48083:SF13">
    <property type="entry name" value="ACYL-COA DEHYDROGENASE FAMILY MEMBER 11"/>
    <property type="match status" value="1"/>
</dbReference>
<dbReference type="Proteomes" id="UP000815325">
    <property type="component" value="Unassembled WGS sequence"/>
</dbReference>
<feature type="domain" description="Acyl-CoA oxidase/dehydrogenase middle" evidence="13">
    <location>
        <begin position="566"/>
        <end position="665"/>
    </location>
</feature>
<dbReference type="SUPFAM" id="SSF56645">
    <property type="entry name" value="Acyl-CoA dehydrogenase NM domain-like"/>
    <property type="match status" value="1"/>
</dbReference>
<evidence type="ECO:0000259" key="13">
    <source>
        <dbReference type="Pfam" id="PF02770"/>
    </source>
</evidence>
<dbReference type="InterPro" id="IPR011009">
    <property type="entry name" value="Kinase-like_dom_sf"/>
</dbReference>
<dbReference type="InterPro" id="IPR050741">
    <property type="entry name" value="Acyl-CoA_dehydrogenase"/>
</dbReference>
<dbReference type="CDD" id="cd05154">
    <property type="entry name" value="ACAD10_11_N-like"/>
    <property type="match status" value="1"/>
</dbReference>
<feature type="domain" description="Aminoglycoside phosphotransferase" evidence="12">
    <location>
        <begin position="43"/>
        <end position="260"/>
    </location>
</feature>
<dbReference type="Gene3D" id="1.20.140.10">
    <property type="entry name" value="Butyryl-CoA Dehydrogenase, subunit A, domain 3"/>
    <property type="match status" value="1"/>
</dbReference>
<dbReference type="SUPFAM" id="SSF47203">
    <property type="entry name" value="Acyl-CoA dehydrogenase C-terminal domain-like"/>
    <property type="match status" value="1"/>
</dbReference>
<dbReference type="EMBL" id="MU069455">
    <property type="protein sequence ID" value="KAF5842763.1"/>
    <property type="molecule type" value="Genomic_DNA"/>
</dbReference>
<evidence type="ECO:0000256" key="7">
    <source>
        <dbReference type="ARBA" id="ARBA00023002"/>
    </source>
</evidence>
<dbReference type="Pfam" id="PF00441">
    <property type="entry name" value="Acyl-CoA_dh_1"/>
    <property type="match status" value="1"/>
</dbReference>
<evidence type="ECO:0000256" key="5">
    <source>
        <dbReference type="ARBA" id="ARBA00022827"/>
    </source>
</evidence>
<evidence type="ECO:0000256" key="3">
    <source>
        <dbReference type="ARBA" id="ARBA00009347"/>
    </source>
</evidence>
<dbReference type="Gene3D" id="3.30.200.20">
    <property type="entry name" value="Phosphorylase Kinase, domain 1"/>
    <property type="match status" value="1"/>
</dbReference>
<proteinExistence type="inferred from homology"/>
<evidence type="ECO:0000256" key="9">
    <source>
        <dbReference type="ARBA" id="ARBA00023140"/>
    </source>
</evidence>
<dbReference type="SUPFAM" id="SSF56112">
    <property type="entry name" value="Protein kinase-like (PK-like)"/>
    <property type="match status" value="1"/>
</dbReference>
<evidence type="ECO:0000256" key="4">
    <source>
        <dbReference type="ARBA" id="ARBA00022630"/>
    </source>
</evidence>
<gene>
    <name evidence="14" type="ORF">DUNSADRAFT_5135</name>
</gene>
<dbReference type="InterPro" id="IPR037069">
    <property type="entry name" value="AcylCoA_DH/ox_N_sf"/>
</dbReference>